<dbReference type="SUPFAM" id="SSF49742">
    <property type="entry name" value="PHM/PNGase F"/>
    <property type="match status" value="1"/>
</dbReference>
<keyword evidence="1" id="KW-1015">Disulfide bond</keyword>
<dbReference type="InterPro" id="IPR053251">
    <property type="entry name" value="N-glycanase"/>
</dbReference>
<proteinExistence type="predicted"/>
<evidence type="ECO:0000313" key="5">
    <source>
        <dbReference type="Proteomes" id="UP000626109"/>
    </source>
</evidence>
<feature type="region of interest" description="Disordered" evidence="2">
    <location>
        <begin position="686"/>
        <end position="729"/>
    </location>
</feature>
<comment type="caution">
    <text evidence="4">The sequence shown here is derived from an EMBL/GenBank/DDBJ whole genome shotgun (WGS) entry which is preliminary data.</text>
</comment>
<dbReference type="InterPro" id="IPR008977">
    <property type="entry name" value="PHM/PNGase_F_dom_sf"/>
</dbReference>
<evidence type="ECO:0000256" key="1">
    <source>
        <dbReference type="ARBA" id="ARBA00023157"/>
    </source>
</evidence>
<evidence type="ECO:0000259" key="3">
    <source>
        <dbReference type="SMART" id="SM01290"/>
    </source>
</evidence>
<evidence type="ECO:0000256" key="2">
    <source>
        <dbReference type="SAM" id="MobiDB-lite"/>
    </source>
</evidence>
<dbReference type="PANTHER" id="PTHR39319">
    <property type="entry name" value="SI:DKEY-256H2.1"/>
    <property type="match status" value="1"/>
</dbReference>
<accession>A0A813I7K3</accession>
<evidence type="ECO:0000313" key="4">
    <source>
        <dbReference type="EMBL" id="CAE8645839.1"/>
    </source>
</evidence>
<dbReference type="PANTHER" id="PTHR39319:SF1">
    <property type="entry name" value="SI:DKEY-256H2.1"/>
    <property type="match status" value="1"/>
</dbReference>
<dbReference type="InterPro" id="IPR003137">
    <property type="entry name" value="PA_domain"/>
</dbReference>
<dbReference type="SUPFAM" id="SSF52025">
    <property type="entry name" value="PA domain"/>
    <property type="match status" value="1"/>
</dbReference>
<dbReference type="Pfam" id="PF09113">
    <property type="entry name" value="N-glycanase_C"/>
    <property type="match status" value="1"/>
</dbReference>
<dbReference type="InterPro" id="IPR014784">
    <property type="entry name" value="Cu2_ascorb_mOase-like_C"/>
</dbReference>
<dbReference type="EMBL" id="CAJNNW010003893">
    <property type="protein sequence ID" value="CAE8645839.1"/>
    <property type="molecule type" value="Genomic_DNA"/>
</dbReference>
<sequence>FVVEGRSYDDCHPDGWCCLDPSCERKAVCKAIHHGADSRQALPLLDPRDEPETNCSLATVDGQAFTWQPRGPGSDKTTVFLLDRGDELQAWNETLSTAVHLADKFQVQFVFLSYSAEGNQAEERMLHLKSVLHDVLAKKRTERPNANETLAWAALQSVLTVEALGAGDAESEVMMKVVPQSFRGNWAIGQHVPMSLAQSAGLGWPALMRFLQENWQCPGKVALVERGRCSFYQKVQQAQLAGAIAVVIFSQDADPVDMGCSAPDPCSKLLDISVVLVSQKQGEAMLAAMFPPGANASGAQLVASLSGELRGPGIVGLLAPGSLWAPGSSALGEILGMEYQRGLAVRRAELEDQVAKGADLAFRHDVFRRQRLHGSLTASWSMESAARVRQAGYDTLEIELHLDCDRHLDENCAAWDQEMSLFLCTEDQASSGSTRCRDSHAMVARWITPYGREGRWLSDASPALPLLISSASSGRPATFHLQSIQSHLVTMVFWLRRSTSDAARSRGKSVARVNLWEGGRFDEEYNSNHPALQFQVPPTAAQAILSILLTGHGWGVDEANCAEFCDHHHIFRINGGEELIKAHPSASSLDGCSAQVLDGVVPNQYGTWPFGRAGWCPGWPVRWWEVDVTPWLLSNASVANTITYDARYNGTDYAPVPARNGNSQGFPAEIHLSSFLNFYASPALRRLAAPPPPQPQPPPPTTATNNNNNNNNINNNNKAQRSTDPILLL</sequence>
<reference evidence="4" key="1">
    <citation type="submission" date="2021-02" db="EMBL/GenBank/DDBJ databases">
        <authorList>
            <person name="Dougan E. K."/>
            <person name="Rhodes N."/>
            <person name="Thang M."/>
            <person name="Chan C."/>
        </authorList>
    </citation>
    <scope>NUCLEOTIDE SEQUENCE</scope>
</reference>
<feature type="compositionally biased region" description="Low complexity" evidence="2">
    <location>
        <begin position="702"/>
        <end position="717"/>
    </location>
</feature>
<dbReference type="Gene3D" id="3.50.30.30">
    <property type="match status" value="1"/>
</dbReference>
<dbReference type="Gene3D" id="2.60.120.230">
    <property type="match status" value="1"/>
</dbReference>
<feature type="domain" description="Peptide-N-glycosidase F N-terminal" evidence="3">
    <location>
        <begin position="365"/>
        <end position="495"/>
    </location>
</feature>
<dbReference type="Pfam" id="PF02225">
    <property type="entry name" value="PA"/>
    <property type="match status" value="1"/>
</dbReference>
<dbReference type="GO" id="GO:0016715">
    <property type="term" value="F:oxidoreductase activity, acting on paired donors, with incorporation or reduction of molecular oxygen, reduced ascorbate as one donor, and incorporation of one atom of oxygen"/>
    <property type="evidence" value="ECO:0007669"/>
    <property type="project" value="InterPro"/>
</dbReference>
<dbReference type="AlphaFoldDB" id="A0A813I7K3"/>
<dbReference type="InterPro" id="IPR015196">
    <property type="entry name" value="PngaseF_N"/>
</dbReference>
<feature type="compositionally biased region" description="Pro residues" evidence="2">
    <location>
        <begin position="689"/>
        <end position="701"/>
    </location>
</feature>
<dbReference type="Proteomes" id="UP000626109">
    <property type="component" value="Unassembled WGS sequence"/>
</dbReference>
<dbReference type="InterPro" id="IPR046450">
    <property type="entry name" value="PA_dom_sf"/>
</dbReference>
<gene>
    <name evidence="4" type="ORF">PGLA2088_LOCUS4264</name>
</gene>
<name>A0A813I7K3_POLGL</name>
<dbReference type="CDD" id="cd00538">
    <property type="entry name" value="PA"/>
    <property type="match status" value="1"/>
</dbReference>
<protein>
    <recommendedName>
        <fullName evidence="3">Peptide-N-glycosidase F N-terminal domain-containing protein</fullName>
    </recommendedName>
</protein>
<dbReference type="InterPro" id="IPR015197">
    <property type="entry name" value="PngaseF_C"/>
</dbReference>
<organism evidence="4 5">
    <name type="scientific">Polarella glacialis</name>
    <name type="common">Dinoflagellate</name>
    <dbReference type="NCBI Taxonomy" id="89957"/>
    <lineage>
        <taxon>Eukaryota</taxon>
        <taxon>Sar</taxon>
        <taxon>Alveolata</taxon>
        <taxon>Dinophyceae</taxon>
        <taxon>Suessiales</taxon>
        <taxon>Suessiaceae</taxon>
        <taxon>Polarella</taxon>
    </lineage>
</organism>
<feature type="non-terminal residue" evidence="4">
    <location>
        <position position="1"/>
    </location>
</feature>
<dbReference type="SMART" id="SM01290">
    <property type="entry name" value="N-glycanase_N"/>
    <property type="match status" value="1"/>
</dbReference>